<feature type="transmembrane region" description="Helical" evidence="2">
    <location>
        <begin position="16"/>
        <end position="35"/>
    </location>
</feature>
<reference evidence="3" key="1">
    <citation type="journal article" date="2021" name="PeerJ">
        <title>Extensive microbial diversity within the chicken gut microbiome revealed by metagenomics and culture.</title>
        <authorList>
            <person name="Gilroy R."/>
            <person name="Ravi A."/>
            <person name="Getino M."/>
            <person name="Pursley I."/>
            <person name="Horton D.L."/>
            <person name="Alikhan N.F."/>
            <person name="Baker D."/>
            <person name="Gharbi K."/>
            <person name="Hall N."/>
            <person name="Watson M."/>
            <person name="Adriaenssens E.M."/>
            <person name="Foster-Nyarko E."/>
            <person name="Jarju S."/>
            <person name="Secka A."/>
            <person name="Antonio M."/>
            <person name="Oren A."/>
            <person name="Chaudhuri R.R."/>
            <person name="La Ragione R."/>
            <person name="Hildebrand F."/>
            <person name="Pallen M.J."/>
        </authorList>
    </citation>
    <scope>NUCLEOTIDE SEQUENCE</scope>
    <source>
        <strain evidence="3">ChiHecec2B26-446</strain>
    </source>
</reference>
<reference evidence="3" key="2">
    <citation type="submission" date="2021-04" db="EMBL/GenBank/DDBJ databases">
        <authorList>
            <person name="Gilroy R."/>
        </authorList>
    </citation>
    <scope>NUCLEOTIDE SEQUENCE</scope>
    <source>
        <strain evidence="3">ChiHecec2B26-446</strain>
    </source>
</reference>
<accession>A0A9D1PVM5</accession>
<organism evidence="3 4">
    <name type="scientific">Candidatus Desulfovibrio intestinipullorum</name>
    <dbReference type="NCBI Taxonomy" id="2838536"/>
    <lineage>
        <taxon>Bacteria</taxon>
        <taxon>Pseudomonadati</taxon>
        <taxon>Thermodesulfobacteriota</taxon>
        <taxon>Desulfovibrionia</taxon>
        <taxon>Desulfovibrionales</taxon>
        <taxon>Desulfovibrionaceae</taxon>
        <taxon>Desulfovibrio</taxon>
    </lineage>
</organism>
<proteinExistence type="predicted"/>
<keyword evidence="2" id="KW-1133">Transmembrane helix</keyword>
<evidence type="ECO:0000313" key="4">
    <source>
        <dbReference type="Proteomes" id="UP000886752"/>
    </source>
</evidence>
<gene>
    <name evidence="3" type="ORF">H9894_05110</name>
</gene>
<dbReference type="InterPro" id="IPR010398">
    <property type="entry name" value="DUF997"/>
</dbReference>
<comment type="caution">
    <text evidence="3">The sequence shown here is derived from an EMBL/GenBank/DDBJ whole genome shotgun (WGS) entry which is preliminary data.</text>
</comment>
<dbReference type="AlphaFoldDB" id="A0A9D1PVM5"/>
<evidence type="ECO:0000256" key="2">
    <source>
        <dbReference type="SAM" id="Phobius"/>
    </source>
</evidence>
<dbReference type="EMBL" id="DXHV01000054">
    <property type="protein sequence ID" value="HIW00552.1"/>
    <property type="molecule type" value="Genomic_DNA"/>
</dbReference>
<keyword evidence="2" id="KW-0472">Membrane</keyword>
<feature type="region of interest" description="Disordered" evidence="1">
    <location>
        <begin position="85"/>
        <end position="129"/>
    </location>
</feature>
<dbReference type="Pfam" id="PF06196">
    <property type="entry name" value="DUF997"/>
    <property type="match status" value="1"/>
</dbReference>
<evidence type="ECO:0000256" key="1">
    <source>
        <dbReference type="SAM" id="MobiDB-lite"/>
    </source>
</evidence>
<evidence type="ECO:0000313" key="3">
    <source>
        <dbReference type="EMBL" id="HIW00552.1"/>
    </source>
</evidence>
<name>A0A9D1PVM5_9BACT</name>
<protein>
    <submittedName>
        <fullName evidence="3">DUF997 family protein</fullName>
    </submittedName>
</protein>
<keyword evidence="2" id="KW-0812">Transmembrane</keyword>
<sequence length="129" mass="13935">MDYRHKLQQADREARASGLAALAIIVFWTLAGFGASLFDVTLFHVPLWALAGCLGTWLFAIVLCVWLARRVFRNFDWEDEAAGRDPVCREEGTAAVPPAGQPRALPAQGHASGQGADASMTCPRGGTHE</sequence>
<feature type="transmembrane region" description="Helical" evidence="2">
    <location>
        <begin position="47"/>
        <end position="68"/>
    </location>
</feature>
<dbReference type="Proteomes" id="UP000886752">
    <property type="component" value="Unassembled WGS sequence"/>
</dbReference>